<dbReference type="EMBL" id="VSRR010005984">
    <property type="protein sequence ID" value="MPC43770.1"/>
    <property type="molecule type" value="Genomic_DNA"/>
</dbReference>
<name>A0A5B7F838_PORTR</name>
<keyword evidence="3" id="KW-1185">Reference proteome</keyword>
<sequence>MKSVTDSELHTRFTSSVLRRFSFHWVTQKCARGTDVTEVARDTTPCTHTPHPCRPSTAPAPEGGGGRVGREKMQEEVVVMVEVEEERHLHIHHEHCHRGHEVESEPDLLHGGGVSAALGGHEHLWGGRC</sequence>
<evidence type="ECO:0000313" key="3">
    <source>
        <dbReference type="Proteomes" id="UP000324222"/>
    </source>
</evidence>
<comment type="caution">
    <text evidence="2">The sequence shown here is derived from an EMBL/GenBank/DDBJ whole genome shotgun (WGS) entry which is preliminary data.</text>
</comment>
<evidence type="ECO:0000256" key="1">
    <source>
        <dbReference type="SAM" id="MobiDB-lite"/>
    </source>
</evidence>
<evidence type="ECO:0000313" key="2">
    <source>
        <dbReference type="EMBL" id="MPC43770.1"/>
    </source>
</evidence>
<proteinExistence type="predicted"/>
<reference evidence="2 3" key="1">
    <citation type="submission" date="2019-05" db="EMBL/GenBank/DDBJ databases">
        <title>Another draft genome of Portunus trituberculatus and its Hox gene families provides insights of decapod evolution.</title>
        <authorList>
            <person name="Jeong J.-H."/>
            <person name="Song I."/>
            <person name="Kim S."/>
            <person name="Choi T."/>
            <person name="Kim D."/>
            <person name="Ryu S."/>
            <person name="Kim W."/>
        </authorList>
    </citation>
    <scope>NUCLEOTIDE SEQUENCE [LARGE SCALE GENOMIC DNA]</scope>
    <source>
        <tissue evidence="2">Muscle</tissue>
    </source>
</reference>
<dbReference type="AlphaFoldDB" id="A0A5B7F838"/>
<protein>
    <submittedName>
        <fullName evidence="2">Uncharacterized protein</fullName>
    </submittedName>
</protein>
<feature type="region of interest" description="Disordered" evidence="1">
    <location>
        <begin position="45"/>
        <end position="68"/>
    </location>
</feature>
<organism evidence="2 3">
    <name type="scientific">Portunus trituberculatus</name>
    <name type="common">Swimming crab</name>
    <name type="synonym">Neptunus trituberculatus</name>
    <dbReference type="NCBI Taxonomy" id="210409"/>
    <lineage>
        <taxon>Eukaryota</taxon>
        <taxon>Metazoa</taxon>
        <taxon>Ecdysozoa</taxon>
        <taxon>Arthropoda</taxon>
        <taxon>Crustacea</taxon>
        <taxon>Multicrustacea</taxon>
        <taxon>Malacostraca</taxon>
        <taxon>Eumalacostraca</taxon>
        <taxon>Eucarida</taxon>
        <taxon>Decapoda</taxon>
        <taxon>Pleocyemata</taxon>
        <taxon>Brachyura</taxon>
        <taxon>Eubrachyura</taxon>
        <taxon>Portunoidea</taxon>
        <taxon>Portunidae</taxon>
        <taxon>Portuninae</taxon>
        <taxon>Portunus</taxon>
    </lineage>
</organism>
<gene>
    <name evidence="2" type="ORF">E2C01_037422</name>
</gene>
<accession>A0A5B7F838</accession>
<dbReference type="Proteomes" id="UP000324222">
    <property type="component" value="Unassembled WGS sequence"/>
</dbReference>